<keyword evidence="5" id="KW-0472">Membrane</keyword>
<keyword evidence="7" id="KW-0449">Lipoprotein</keyword>
<dbReference type="InterPro" id="IPR046953">
    <property type="entry name" value="Spore_GerAC-like_C"/>
</dbReference>
<dbReference type="EMBL" id="CALBWS010000013">
    <property type="protein sequence ID" value="CAH2715089.1"/>
    <property type="molecule type" value="Genomic_DNA"/>
</dbReference>
<dbReference type="Gene3D" id="3.30.300.210">
    <property type="entry name" value="Nutrient germinant receptor protein C, domain 3"/>
    <property type="match status" value="1"/>
</dbReference>
<dbReference type="RefSeq" id="WP_248735389.1">
    <property type="nucleotide sequence ID" value="NZ_CALBWS010000013.1"/>
</dbReference>
<feature type="domain" description="Spore germination GerAC-like C-terminal" evidence="9">
    <location>
        <begin position="208"/>
        <end position="377"/>
    </location>
</feature>
<comment type="caution">
    <text evidence="11">The sequence shown here is derived from an EMBL/GenBank/DDBJ whole genome shotgun (WGS) entry which is preliminary data.</text>
</comment>
<dbReference type="Gene3D" id="6.20.190.10">
    <property type="entry name" value="Nutrient germinant receptor protein C, domain 1"/>
    <property type="match status" value="1"/>
</dbReference>
<accession>A0ABM9ESI7</accession>
<evidence type="ECO:0000313" key="11">
    <source>
        <dbReference type="EMBL" id="CAH2715089.1"/>
    </source>
</evidence>
<dbReference type="InterPro" id="IPR008844">
    <property type="entry name" value="Spore_GerAC-like"/>
</dbReference>
<name>A0ABM9ESI7_9BACI</name>
<gene>
    <name evidence="11" type="primary">gerBC_3</name>
    <name evidence="11" type="ORF">BACCIP111895_02273</name>
</gene>
<dbReference type="PROSITE" id="PS51257">
    <property type="entry name" value="PROKAR_LIPOPROTEIN"/>
    <property type="match status" value="1"/>
</dbReference>
<dbReference type="InterPro" id="IPR057336">
    <property type="entry name" value="GerAC_N"/>
</dbReference>
<evidence type="ECO:0000256" key="2">
    <source>
        <dbReference type="ARBA" id="ARBA00007886"/>
    </source>
</evidence>
<comment type="similarity">
    <text evidence="2">Belongs to the GerABKC lipoprotein family.</text>
</comment>
<keyword evidence="12" id="KW-1185">Reference proteome</keyword>
<evidence type="ECO:0000256" key="1">
    <source>
        <dbReference type="ARBA" id="ARBA00004635"/>
    </source>
</evidence>
<evidence type="ECO:0000256" key="5">
    <source>
        <dbReference type="ARBA" id="ARBA00023136"/>
    </source>
</evidence>
<keyword evidence="4 8" id="KW-0732">Signal</keyword>
<dbReference type="Proteomes" id="UP000838308">
    <property type="component" value="Unassembled WGS sequence"/>
</dbReference>
<dbReference type="PANTHER" id="PTHR35789">
    <property type="entry name" value="SPORE GERMINATION PROTEIN B3"/>
    <property type="match status" value="1"/>
</dbReference>
<feature type="domain" description="Spore germination protein N-terminal" evidence="10">
    <location>
        <begin position="27"/>
        <end position="199"/>
    </location>
</feature>
<evidence type="ECO:0000256" key="3">
    <source>
        <dbReference type="ARBA" id="ARBA00022544"/>
    </source>
</evidence>
<evidence type="ECO:0000256" key="7">
    <source>
        <dbReference type="ARBA" id="ARBA00023288"/>
    </source>
</evidence>
<dbReference type="PANTHER" id="PTHR35789:SF1">
    <property type="entry name" value="SPORE GERMINATION PROTEIN B3"/>
    <property type="match status" value="1"/>
</dbReference>
<feature type="chain" id="PRO_5045232320" evidence="8">
    <location>
        <begin position="30"/>
        <end position="384"/>
    </location>
</feature>
<feature type="signal peptide" evidence="8">
    <location>
        <begin position="1"/>
        <end position="29"/>
    </location>
</feature>
<proteinExistence type="inferred from homology"/>
<evidence type="ECO:0000259" key="10">
    <source>
        <dbReference type="Pfam" id="PF25198"/>
    </source>
</evidence>
<reference evidence="11" key="1">
    <citation type="submission" date="2022-04" db="EMBL/GenBank/DDBJ databases">
        <authorList>
            <person name="Criscuolo A."/>
        </authorList>
    </citation>
    <scope>NUCLEOTIDE SEQUENCE</scope>
    <source>
        <strain evidence="11">CIP111895</strain>
    </source>
</reference>
<dbReference type="Pfam" id="PF25198">
    <property type="entry name" value="Spore_GerAC_N"/>
    <property type="match status" value="1"/>
</dbReference>
<evidence type="ECO:0000256" key="4">
    <source>
        <dbReference type="ARBA" id="ARBA00022729"/>
    </source>
</evidence>
<organism evidence="11 12">
    <name type="scientific">Neobacillus rhizosphaerae</name>
    <dbReference type="NCBI Taxonomy" id="2880965"/>
    <lineage>
        <taxon>Bacteria</taxon>
        <taxon>Bacillati</taxon>
        <taxon>Bacillota</taxon>
        <taxon>Bacilli</taxon>
        <taxon>Bacillales</taxon>
        <taxon>Bacillaceae</taxon>
        <taxon>Neobacillus</taxon>
    </lineage>
</organism>
<protein>
    <submittedName>
        <fullName evidence="11">Spore germination protein B3</fullName>
    </submittedName>
</protein>
<evidence type="ECO:0000259" key="9">
    <source>
        <dbReference type="Pfam" id="PF05504"/>
    </source>
</evidence>
<dbReference type="InterPro" id="IPR038501">
    <property type="entry name" value="Spore_GerAC_C_sf"/>
</dbReference>
<evidence type="ECO:0000256" key="8">
    <source>
        <dbReference type="SAM" id="SignalP"/>
    </source>
</evidence>
<keyword evidence="3" id="KW-0309">Germination</keyword>
<sequence length="384" mass="43149">MKKCRPILRNSFVSMLLLFLLSGCWSSKSIEDVNIAVGSAVDKSKDGKIRSTLQYVIPHAIGTSNSKSPQQKPYINVSATGISLEPIGWETTLRREGPISGAHQKAVIIGQDLAREEPIREITDLYFRDIEIRGSTSIFISKGEAARTLESKDADVIPAIRLVEIAEQELTTRALRHLSLMKTWGKSNSQTSFLIQLIDLKKGEIEFDGAAVIKGRTNKMIGILNKEEIEGINWITGEGKSGAVKAFQKESDKPIYYQIESMKSKIKPHVTGNRISFDVKIESEGRIAEYWDPHFKPAFKNKTIKQIEHAAEKEVMRLVVNTTKKMQKEFGVDVGGFGNQLRIQYPNVWKNVKGNWDEKFSEIPITYDVSITIKDYGMIGSKKN</sequence>
<evidence type="ECO:0000256" key="6">
    <source>
        <dbReference type="ARBA" id="ARBA00023139"/>
    </source>
</evidence>
<evidence type="ECO:0000313" key="12">
    <source>
        <dbReference type="Proteomes" id="UP000838308"/>
    </source>
</evidence>
<dbReference type="NCBIfam" id="TIGR02887">
    <property type="entry name" value="spore_ger_x_C"/>
    <property type="match status" value="1"/>
</dbReference>
<comment type="subcellular location">
    <subcellularLocation>
        <location evidence="1">Membrane</location>
        <topology evidence="1">Lipid-anchor</topology>
    </subcellularLocation>
</comment>
<keyword evidence="6" id="KW-0564">Palmitate</keyword>
<dbReference type="Pfam" id="PF05504">
    <property type="entry name" value="Spore_GerAC"/>
    <property type="match status" value="1"/>
</dbReference>